<dbReference type="AlphaFoldDB" id="A0A2K9PMS4"/>
<dbReference type="RefSeq" id="WP_102754796.1">
    <property type="nucleotide sequence ID" value="NZ_CP025791.1"/>
</dbReference>
<dbReference type="EMBL" id="CP025791">
    <property type="protein sequence ID" value="AUP78138.1"/>
    <property type="molecule type" value="Genomic_DNA"/>
</dbReference>
<dbReference type="Pfam" id="PF01944">
    <property type="entry name" value="SpoIIM"/>
    <property type="match status" value="1"/>
</dbReference>
<accession>A0A2K9PMS4</accession>
<dbReference type="InterPro" id="IPR002798">
    <property type="entry name" value="SpoIIM-like"/>
</dbReference>
<evidence type="ECO:0000256" key="1">
    <source>
        <dbReference type="SAM" id="Phobius"/>
    </source>
</evidence>
<reference evidence="2 3" key="1">
    <citation type="submission" date="2018-01" db="EMBL/GenBank/DDBJ databases">
        <title>Complete genome sequence of Flavivirga eckloniae ECD14 isolated from seaweed Ecklonia cava.</title>
        <authorList>
            <person name="Lee J.H."/>
            <person name="Baik K.S."/>
            <person name="Seong C.N."/>
        </authorList>
    </citation>
    <scope>NUCLEOTIDE SEQUENCE [LARGE SCALE GENOMIC DNA]</scope>
    <source>
        <strain evidence="2 3">ECD14</strain>
    </source>
</reference>
<evidence type="ECO:0000313" key="2">
    <source>
        <dbReference type="EMBL" id="AUP78138.1"/>
    </source>
</evidence>
<keyword evidence="1" id="KW-0472">Membrane</keyword>
<feature type="transmembrane region" description="Helical" evidence="1">
    <location>
        <begin position="99"/>
        <end position="119"/>
    </location>
</feature>
<dbReference type="PANTHER" id="PTHR35337">
    <property type="entry name" value="SLR1478 PROTEIN"/>
    <property type="match status" value="1"/>
</dbReference>
<feature type="transmembrane region" description="Helical" evidence="1">
    <location>
        <begin position="262"/>
        <end position="284"/>
    </location>
</feature>
<dbReference type="KEGG" id="fek:C1H87_05155"/>
<proteinExistence type="predicted"/>
<sequence>MREVSFIKQNKEKWLSFERAVFNNDFEDPDELASQYIHLINDLAYAQTYYPKSKVIIYLNQLAAKAFQKIYKTKREDTNRIFAFWKTEIPLICYQYRKFIYVAFILFFIFTAIGVISAANNAEFLRSILGDGYVDQTIENIEAGNPMAIYGSGSNWGSFIEISIHNMKVGAMAFIFGVTLGILTIWVMFENFIMLGSFQYFFYEKDVFWESVRGIWIHGAMEIFAIVIQASAGLILGASILFPGTHSRYTSFKKGAKTGIKILISSYPFMFSAGFLEGFVTRYSNVMPNWLSIGIILTTLSIISYYYLVYPFKVQKKITQPQILNLHIPLEKL</sequence>
<gene>
    <name evidence="2" type="ORF">C1H87_05155</name>
</gene>
<organism evidence="2 3">
    <name type="scientific">Flavivirga eckloniae</name>
    <dbReference type="NCBI Taxonomy" id="1803846"/>
    <lineage>
        <taxon>Bacteria</taxon>
        <taxon>Pseudomonadati</taxon>
        <taxon>Bacteroidota</taxon>
        <taxon>Flavobacteriia</taxon>
        <taxon>Flavobacteriales</taxon>
        <taxon>Flavobacteriaceae</taxon>
        <taxon>Flavivirga</taxon>
    </lineage>
</organism>
<evidence type="ECO:0008006" key="4">
    <source>
        <dbReference type="Google" id="ProtNLM"/>
    </source>
</evidence>
<keyword evidence="1" id="KW-0812">Transmembrane</keyword>
<name>A0A2K9PMS4_9FLAO</name>
<feature type="transmembrane region" description="Helical" evidence="1">
    <location>
        <begin position="215"/>
        <end position="242"/>
    </location>
</feature>
<keyword evidence="1" id="KW-1133">Transmembrane helix</keyword>
<dbReference type="OrthoDB" id="9800053at2"/>
<protein>
    <recommendedName>
        <fullName evidence="4">Stage II sporulation protein M</fullName>
    </recommendedName>
</protein>
<dbReference type="Proteomes" id="UP000235826">
    <property type="component" value="Chromosome"/>
</dbReference>
<evidence type="ECO:0000313" key="3">
    <source>
        <dbReference type="Proteomes" id="UP000235826"/>
    </source>
</evidence>
<feature type="transmembrane region" description="Helical" evidence="1">
    <location>
        <begin position="290"/>
        <end position="308"/>
    </location>
</feature>
<feature type="transmembrane region" description="Helical" evidence="1">
    <location>
        <begin position="169"/>
        <end position="195"/>
    </location>
</feature>
<keyword evidence="3" id="KW-1185">Reference proteome</keyword>
<dbReference type="PANTHER" id="PTHR35337:SF1">
    <property type="entry name" value="SLR1478 PROTEIN"/>
    <property type="match status" value="1"/>
</dbReference>